<organism evidence="6 7">
    <name type="scientific">Labeo rohita</name>
    <name type="common">Indian major carp</name>
    <name type="synonym">Cyprinus rohita</name>
    <dbReference type="NCBI Taxonomy" id="84645"/>
    <lineage>
        <taxon>Eukaryota</taxon>
        <taxon>Metazoa</taxon>
        <taxon>Chordata</taxon>
        <taxon>Craniata</taxon>
        <taxon>Vertebrata</taxon>
        <taxon>Euteleostomi</taxon>
        <taxon>Actinopterygii</taxon>
        <taxon>Neopterygii</taxon>
        <taxon>Teleostei</taxon>
        <taxon>Ostariophysi</taxon>
        <taxon>Cypriniformes</taxon>
        <taxon>Cyprinidae</taxon>
        <taxon>Labeoninae</taxon>
        <taxon>Labeonini</taxon>
        <taxon>Labeo</taxon>
    </lineage>
</organism>
<comment type="caution">
    <text evidence="6">The sequence shown here is derived from an EMBL/GenBank/DDBJ whole genome shotgun (WGS) entry which is preliminary data.</text>
</comment>
<sequence length="142" mass="15902">MLRYQVFLSTGGTEHPVNPVLAALSEKCALRSCVFFIKAQDTATGGAADAAARNPLVVKKGGRSHVWKYFVFATDDKGNIIDHQKPICKRCHLSSLSKGGNTSNLIKHLKDRHPDLMKEFKQHRIAICFGSSKFLYMQQQRQ</sequence>
<dbReference type="SMART" id="SM00614">
    <property type="entry name" value="ZnF_BED"/>
    <property type="match status" value="1"/>
</dbReference>
<dbReference type="Pfam" id="PF02892">
    <property type="entry name" value="zf-BED"/>
    <property type="match status" value="1"/>
</dbReference>
<dbReference type="Proteomes" id="UP000830375">
    <property type="component" value="Unassembled WGS sequence"/>
</dbReference>
<evidence type="ECO:0000256" key="1">
    <source>
        <dbReference type="ARBA" id="ARBA00022723"/>
    </source>
</evidence>
<dbReference type="SUPFAM" id="SSF57667">
    <property type="entry name" value="beta-beta-alpha zinc fingers"/>
    <property type="match status" value="1"/>
</dbReference>
<name>A0ABQ8M234_LABRO</name>
<evidence type="ECO:0000259" key="5">
    <source>
        <dbReference type="PROSITE" id="PS50808"/>
    </source>
</evidence>
<dbReference type="InterPro" id="IPR036236">
    <property type="entry name" value="Znf_C2H2_sf"/>
</dbReference>
<keyword evidence="1" id="KW-0479">Metal-binding</keyword>
<keyword evidence="3" id="KW-0862">Zinc</keyword>
<keyword evidence="6" id="KW-0436">Ligase</keyword>
<reference evidence="6 7" key="1">
    <citation type="submission" date="2022-01" db="EMBL/GenBank/DDBJ databases">
        <title>A high-quality chromosome-level genome assembly of rohu carp, Labeo rohita.</title>
        <authorList>
            <person name="Arick M.A. II"/>
            <person name="Hsu C.-Y."/>
            <person name="Magbanua Z."/>
            <person name="Pechanova O."/>
            <person name="Grover C."/>
            <person name="Miller E."/>
            <person name="Thrash A."/>
            <person name="Ezzel L."/>
            <person name="Alam S."/>
            <person name="Benzie J."/>
            <person name="Hamilton M."/>
            <person name="Karsi A."/>
            <person name="Lawrence M.L."/>
            <person name="Peterson D.G."/>
        </authorList>
    </citation>
    <scope>NUCLEOTIDE SEQUENCE [LARGE SCALE GENOMIC DNA]</scope>
    <source>
        <strain evidence="7">BAU-BD-2019</strain>
        <tissue evidence="6">Blood</tissue>
    </source>
</reference>
<gene>
    <name evidence="6" type="ORF">H4Q32_020664</name>
</gene>
<keyword evidence="2 4" id="KW-0863">Zinc-finger</keyword>
<evidence type="ECO:0000256" key="4">
    <source>
        <dbReference type="PROSITE-ProRule" id="PRU00027"/>
    </source>
</evidence>
<keyword evidence="7" id="KW-1185">Reference proteome</keyword>
<evidence type="ECO:0000313" key="6">
    <source>
        <dbReference type="EMBL" id="KAI2656685.1"/>
    </source>
</evidence>
<evidence type="ECO:0000256" key="2">
    <source>
        <dbReference type="ARBA" id="ARBA00022771"/>
    </source>
</evidence>
<protein>
    <submittedName>
        <fullName evidence="6">E3 SUMO-protein ligase ZBED1</fullName>
    </submittedName>
</protein>
<dbReference type="EMBL" id="JACTAM010000014">
    <property type="protein sequence ID" value="KAI2656685.1"/>
    <property type="molecule type" value="Genomic_DNA"/>
</dbReference>
<feature type="domain" description="BED-type" evidence="5">
    <location>
        <begin position="61"/>
        <end position="120"/>
    </location>
</feature>
<dbReference type="InterPro" id="IPR003656">
    <property type="entry name" value="Znf_BED"/>
</dbReference>
<evidence type="ECO:0000256" key="3">
    <source>
        <dbReference type="ARBA" id="ARBA00022833"/>
    </source>
</evidence>
<dbReference type="PROSITE" id="PS50808">
    <property type="entry name" value="ZF_BED"/>
    <property type="match status" value="1"/>
</dbReference>
<proteinExistence type="predicted"/>
<accession>A0ABQ8M234</accession>
<evidence type="ECO:0000313" key="7">
    <source>
        <dbReference type="Proteomes" id="UP000830375"/>
    </source>
</evidence>
<dbReference type="GO" id="GO:0016874">
    <property type="term" value="F:ligase activity"/>
    <property type="evidence" value="ECO:0007669"/>
    <property type="project" value="UniProtKB-KW"/>
</dbReference>